<feature type="region of interest" description="Disordered" evidence="1">
    <location>
        <begin position="1"/>
        <end position="24"/>
    </location>
</feature>
<dbReference type="AlphaFoldDB" id="A0A6A4TN58"/>
<proteinExistence type="predicted"/>
<gene>
    <name evidence="2" type="ORF">F2P81_001559</name>
</gene>
<dbReference type="EMBL" id="VEVO01000002">
    <property type="protein sequence ID" value="KAF0045030.1"/>
    <property type="molecule type" value="Genomic_DNA"/>
</dbReference>
<feature type="compositionally biased region" description="Polar residues" evidence="1">
    <location>
        <begin position="89"/>
        <end position="116"/>
    </location>
</feature>
<sequence>MSAGGVAPGVRKVRVSAHSAEEPGRGKRNVRVFNSFRLFSRHTMDVQHHSSECPRGKRGESFPFGDLVRPVECYTSLYSGGSRQMIWESDNSTRTKNPLFTRSHSLNQTGLSQLTDRPTDEHHPRALHIQQHG</sequence>
<reference evidence="2 3" key="1">
    <citation type="submission" date="2019-06" db="EMBL/GenBank/DDBJ databases">
        <title>Draft genomes of female and male turbot (Scophthalmus maximus).</title>
        <authorList>
            <person name="Xu H."/>
            <person name="Xu X.-W."/>
            <person name="Shao C."/>
            <person name="Chen S."/>
        </authorList>
    </citation>
    <scope>NUCLEOTIDE SEQUENCE [LARGE SCALE GENOMIC DNA]</scope>
    <source>
        <strain evidence="2">Ysfricsl-2016a</strain>
        <tissue evidence="2">Blood</tissue>
    </source>
</reference>
<dbReference type="Proteomes" id="UP000438429">
    <property type="component" value="Unassembled WGS sequence"/>
</dbReference>
<evidence type="ECO:0000313" key="3">
    <source>
        <dbReference type="Proteomes" id="UP000438429"/>
    </source>
</evidence>
<evidence type="ECO:0000256" key="1">
    <source>
        <dbReference type="SAM" id="MobiDB-lite"/>
    </source>
</evidence>
<evidence type="ECO:0000313" key="2">
    <source>
        <dbReference type="EMBL" id="KAF0045030.1"/>
    </source>
</evidence>
<feature type="region of interest" description="Disordered" evidence="1">
    <location>
        <begin position="89"/>
        <end position="133"/>
    </location>
</feature>
<name>A0A6A4TN58_SCOMX</name>
<accession>A0A6A4TN58</accession>
<organism evidence="2 3">
    <name type="scientific">Scophthalmus maximus</name>
    <name type="common">Turbot</name>
    <name type="synonym">Psetta maxima</name>
    <dbReference type="NCBI Taxonomy" id="52904"/>
    <lineage>
        <taxon>Eukaryota</taxon>
        <taxon>Metazoa</taxon>
        <taxon>Chordata</taxon>
        <taxon>Craniata</taxon>
        <taxon>Vertebrata</taxon>
        <taxon>Euteleostomi</taxon>
        <taxon>Actinopterygii</taxon>
        <taxon>Neopterygii</taxon>
        <taxon>Teleostei</taxon>
        <taxon>Neoteleostei</taxon>
        <taxon>Acanthomorphata</taxon>
        <taxon>Carangaria</taxon>
        <taxon>Pleuronectiformes</taxon>
        <taxon>Pleuronectoidei</taxon>
        <taxon>Scophthalmidae</taxon>
        <taxon>Scophthalmus</taxon>
    </lineage>
</organism>
<comment type="caution">
    <text evidence="2">The sequence shown here is derived from an EMBL/GenBank/DDBJ whole genome shotgun (WGS) entry which is preliminary data.</text>
</comment>
<protein>
    <submittedName>
        <fullName evidence="2">Uncharacterized protein</fullName>
    </submittedName>
</protein>